<reference evidence="1 2" key="1">
    <citation type="submission" date="2016-03" db="EMBL/GenBank/DDBJ databases">
        <title>Genome sequence of Providencia stuartii strain, isolated from the salivary glands of larval Lucilia sericata.</title>
        <authorList>
            <person name="Yuan Y."/>
            <person name="Zhang Y."/>
            <person name="Fu S."/>
            <person name="Crippen T.L."/>
            <person name="Visi D."/>
            <person name="Benbow M.E."/>
            <person name="Allen M."/>
            <person name="Tomberlin J.K."/>
            <person name="Sze S.-H."/>
            <person name="Tarone A.M."/>
        </authorList>
    </citation>
    <scope>NUCLEOTIDE SEQUENCE [LARGE SCALE GENOMIC DNA]</scope>
    <source>
        <strain evidence="1 2">Crippen</strain>
    </source>
</reference>
<gene>
    <name evidence="1" type="ORF">A3Q29_09615</name>
</gene>
<keyword evidence="2" id="KW-1185">Reference proteome</keyword>
<comment type="caution">
    <text evidence="1">The sequence shown here is derived from an EMBL/GenBank/DDBJ whole genome shotgun (WGS) entry which is preliminary data.</text>
</comment>
<dbReference type="OrthoDB" id="7066745at2"/>
<name>A0A1S1HL27_PROST</name>
<sequence>MSNNVYGYLQPEIGTTIDFNLLEKYMVDNSLNIRVITRKELFNYPDEYLPEDGCFIFDIADGENSINATYLIDYLEYDPKTADIGFPPDPKERLNILLDTLSEMIKTSNAKKMVVSLNECEQIETIKKIRVSELYEVIHADFEEYQAPPDTLYEIIA</sequence>
<organism evidence="1 2">
    <name type="scientific">Providencia stuartii</name>
    <dbReference type="NCBI Taxonomy" id="588"/>
    <lineage>
        <taxon>Bacteria</taxon>
        <taxon>Pseudomonadati</taxon>
        <taxon>Pseudomonadota</taxon>
        <taxon>Gammaproteobacteria</taxon>
        <taxon>Enterobacterales</taxon>
        <taxon>Morganellaceae</taxon>
        <taxon>Providencia</taxon>
    </lineage>
</organism>
<dbReference type="AlphaFoldDB" id="A0A1S1HL27"/>
<dbReference type="EMBL" id="LVIE01000212">
    <property type="protein sequence ID" value="OHT22747.1"/>
    <property type="molecule type" value="Genomic_DNA"/>
</dbReference>
<protein>
    <submittedName>
        <fullName evidence="1">Uncharacterized protein</fullName>
    </submittedName>
</protein>
<dbReference type="RefSeq" id="WP_070929687.1">
    <property type="nucleotide sequence ID" value="NZ_VAUE01000051.1"/>
</dbReference>
<proteinExistence type="predicted"/>
<evidence type="ECO:0000313" key="2">
    <source>
        <dbReference type="Proteomes" id="UP000179588"/>
    </source>
</evidence>
<dbReference type="Proteomes" id="UP000179588">
    <property type="component" value="Unassembled WGS sequence"/>
</dbReference>
<evidence type="ECO:0000313" key="1">
    <source>
        <dbReference type="EMBL" id="OHT22747.1"/>
    </source>
</evidence>
<accession>A0A1S1HL27</accession>